<sequence>MVDAGVLQASDVPLVHVVQLGLLVVRLNFGGLVPVPSYFRVATTSLFDLRVKRESLPRCVAGLEEASFDDACCCRKIAFAGMRGRVWARHVVPGRQLMQAVAVDRPVGRRHVDCNMDTANERVTRDARWKVAYRSRGDCDEAKAGRSPNAEAEVEAAVKAIGRVADLEARIGGGSQGRGGKKGEKRVMVNEMVTMREMRGSR</sequence>
<reference evidence="1 2" key="1">
    <citation type="submission" date="2024-01" db="EMBL/GenBank/DDBJ databases">
        <title>Genome assemblies of Stephania.</title>
        <authorList>
            <person name="Yang L."/>
        </authorList>
    </citation>
    <scope>NUCLEOTIDE SEQUENCE [LARGE SCALE GENOMIC DNA]</scope>
    <source>
        <strain evidence="1">YNDBR</strain>
        <tissue evidence="1">Leaf</tissue>
    </source>
</reference>
<name>A0AAP0NPR5_9MAGN</name>
<dbReference type="Proteomes" id="UP001420932">
    <property type="component" value="Unassembled WGS sequence"/>
</dbReference>
<keyword evidence="2" id="KW-1185">Reference proteome</keyword>
<evidence type="ECO:0000313" key="2">
    <source>
        <dbReference type="Proteomes" id="UP001420932"/>
    </source>
</evidence>
<comment type="caution">
    <text evidence="1">The sequence shown here is derived from an EMBL/GenBank/DDBJ whole genome shotgun (WGS) entry which is preliminary data.</text>
</comment>
<dbReference type="EMBL" id="JBBNAF010000009">
    <property type="protein sequence ID" value="KAK9114638.1"/>
    <property type="molecule type" value="Genomic_DNA"/>
</dbReference>
<accession>A0AAP0NPR5</accession>
<protein>
    <submittedName>
        <fullName evidence="1">Uncharacterized protein</fullName>
    </submittedName>
</protein>
<gene>
    <name evidence="1" type="ORF">Syun_021435</name>
</gene>
<dbReference type="AlphaFoldDB" id="A0AAP0NPR5"/>
<evidence type="ECO:0000313" key="1">
    <source>
        <dbReference type="EMBL" id="KAK9114638.1"/>
    </source>
</evidence>
<organism evidence="1 2">
    <name type="scientific">Stephania yunnanensis</name>
    <dbReference type="NCBI Taxonomy" id="152371"/>
    <lineage>
        <taxon>Eukaryota</taxon>
        <taxon>Viridiplantae</taxon>
        <taxon>Streptophyta</taxon>
        <taxon>Embryophyta</taxon>
        <taxon>Tracheophyta</taxon>
        <taxon>Spermatophyta</taxon>
        <taxon>Magnoliopsida</taxon>
        <taxon>Ranunculales</taxon>
        <taxon>Menispermaceae</taxon>
        <taxon>Menispermoideae</taxon>
        <taxon>Cissampelideae</taxon>
        <taxon>Stephania</taxon>
    </lineage>
</organism>
<proteinExistence type="predicted"/>